<feature type="domain" description="FGFR1 oncogene partner (FOP) N-terminal dimerisation" evidence="8">
    <location>
        <begin position="56"/>
        <end position="115"/>
    </location>
</feature>
<dbReference type="PANTHER" id="PTHR15431:SF4">
    <property type="entry name" value="PROTEIN TONNEAU 1B"/>
    <property type="match status" value="1"/>
</dbReference>
<dbReference type="PANTHER" id="PTHR15431">
    <property type="entry name" value="FGFR1 ONCOGENE PARTNER/LISH DOMAIN-CONTAINING PROTEIN"/>
    <property type="match status" value="1"/>
</dbReference>
<evidence type="ECO:0000256" key="7">
    <source>
        <dbReference type="ARBA" id="ARBA00023273"/>
    </source>
</evidence>
<evidence type="ECO:0000256" key="3">
    <source>
        <dbReference type="ARBA" id="ARBA00005385"/>
    </source>
</evidence>
<dbReference type="GO" id="GO:0030030">
    <property type="term" value="P:cell projection organization"/>
    <property type="evidence" value="ECO:0007669"/>
    <property type="project" value="UniProtKB-KW"/>
</dbReference>
<evidence type="ECO:0000256" key="1">
    <source>
        <dbReference type="ARBA" id="ARBA00004120"/>
    </source>
</evidence>
<dbReference type="InterPro" id="IPR018993">
    <property type="entry name" value="FOP_dimerisation-dom_N"/>
</dbReference>
<keyword evidence="9" id="KW-1185">Reference proteome</keyword>
<reference evidence="10" key="1">
    <citation type="submission" date="2025-08" db="UniProtKB">
        <authorList>
            <consortium name="RefSeq"/>
        </authorList>
    </citation>
    <scope>IDENTIFICATION</scope>
</reference>
<evidence type="ECO:0000313" key="9">
    <source>
        <dbReference type="Proteomes" id="UP000694920"/>
    </source>
</evidence>
<keyword evidence="5" id="KW-0970">Cilium biogenesis/degradation</keyword>
<proteinExistence type="inferred from homology"/>
<accession>A0AAJ7FPC4</accession>
<dbReference type="GO" id="GO:0005813">
    <property type="term" value="C:centrosome"/>
    <property type="evidence" value="ECO:0007669"/>
    <property type="project" value="UniProtKB-SubCell"/>
</dbReference>
<evidence type="ECO:0000259" key="8">
    <source>
        <dbReference type="Pfam" id="PF09398"/>
    </source>
</evidence>
<evidence type="ECO:0000256" key="5">
    <source>
        <dbReference type="ARBA" id="ARBA00022794"/>
    </source>
</evidence>
<dbReference type="Proteomes" id="UP000694920">
    <property type="component" value="Unplaced"/>
</dbReference>
<dbReference type="Pfam" id="PF09398">
    <property type="entry name" value="FOP_dimer"/>
    <property type="match status" value="1"/>
</dbReference>
<dbReference type="InterPro" id="IPR006594">
    <property type="entry name" value="LisH"/>
</dbReference>
<evidence type="ECO:0000256" key="6">
    <source>
        <dbReference type="ARBA" id="ARBA00023212"/>
    </source>
</evidence>
<dbReference type="GeneID" id="107270848"/>
<dbReference type="PROSITE" id="PS50896">
    <property type="entry name" value="LISH"/>
    <property type="match status" value="1"/>
</dbReference>
<evidence type="ECO:0000256" key="2">
    <source>
        <dbReference type="ARBA" id="ARBA00004300"/>
    </source>
</evidence>
<sequence>MATERDLSNAVRDSLETNGNLGRIRAEMRTEVMKLLDVSNRINISKRPCQPHNILLLNELIREYFNWIGYKYTCSVLTTECELSKQPFNHDFFMQSLGIKEYDKSNNLPLLLQLLETCKDVKNA</sequence>
<keyword evidence="7" id="KW-0966">Cell projection</keyword>
<comment type="subcellular location">
    <subcellularLocation>
        <location evidence="1">Cytoplasm</location>
        <location evidence="1">Cytoskeleton</location>
        <location evidence="1">Cilium basal body</location>
    </subcellularLocation>
    <subcellularLocation>
        <location evidence="2">Cytoplasm</location>
        <location evidence="2">Cytoskeleton</location>
        <location evidence="2">Microtubule organizing center</location>
        <location evidence="2">Centrosome</location>
    </subcellularLocation>
</comment>
<gene>
    <name evidence="10" type="primary">LOC107270848</name>
</gene>
<evidence type="ECO:0000256" key="4">
    <source>
        <dbReference type="ARBA" id="ARBA00022490"/>
    </source>
</evidence>
<keyword evidence="4" id="KW-0963">Cytoplasm</keyword>
<dbReference type="Gene3D" id="1.20.960.40">
    <property type="match status" value="1"/>
</dbReference>
<keyword evidence="6" id="KW-0206">Cytoskeleton</keyword>
<dbReference type="KEGG" id="ccin:107270848"/>
<evidence type="ECO:0000313" key="10">
    <source>
        <dbReference type="RefSeq" id="XP_015601719.1"/>
    </source>
</evidence>
<dbReference type="AlphaFoldDB" id="A0AAJ7FPC4"/>
<protein>
    <submittedName>
        <fullName evidence="10">LisH domain-containing protein FOPNL isoform X1</fullName>
    </submittedName>
</protein>
<name>A0AAJ7FPC4_CEPCN</name>
<dbReference type="GO" id="GO:0034453">
    <property type="term" value="P:microtubule anchoring"/>
    <property type="evidence" value="ECO:0007669"/>
    <property type="project" value="InterPro"/>
</dbReference>
<comment type="similarity">
    <text evidence="3">Belongs to the CEP43 family.</text>
</comment>
<organism evidence="9 10">
    <name type="scientific">Cephus cinctus</name>
    <name type="common">Wheat stem sawfly</name>
    <dbReference type="NCBI Taxonomy" id="211228"/>
    <lineage>
        <taxon>Eukaryota</taxon>
        <taxon>Metazoa</taxon>
        <taxon>Ecdysozoa</taxon>
        <taxon>Arthropoda</taxon>
        <taxon>Hexapoda</taxon>
        <taxon>Insecta</taxon>
        <taxon>Pterygota</taxon>
        <taxon>Neoptera</taxon>
        <taxon>Endopterygota</taxon>
        <taxon>Hymenoptera</taxon>
        <taxon>Cephoidea</taxon>
        <taxon>Cephidae</taxon>
        <taxon>Cephus</taxon>
    </lineage>
</organism>
<dbReference type="RefSeq" id="XP_015601719.1">
    <property type="nucleotide sequence ID" value="XM_015746233.2"/>
</dbReference>